<dbReference type="EMBL" id="FOJN01000021">
    <property type="protein sequence ID" value="SFA62169.1"/>
    <property type="molecule type" value="Genomic_DNA"/>
</dbReference>
<organism evidence="2 3">
    <name type="scientific">Rhodococcoides kroppenstedtii</name>
    <dbReference type="NCBI Taxonomy" id="293050"/>
    <lineage>
        <taxon>Bacteria</taxon>
        <taxon>Bacillati</taxon>
        <taxon>Actinomycetota</taxon>
        <taxon>Actinomycetes</taxon>
        <taxon>Mycobacteriales</taxon>
        <taxon>Nocardiaceae</taxon>
        <taxon>Rhodococcoides</taxon>
    </lineage>
</organism>
<protein>
    <recommendedName>
        <fullName evidence="4">MspA protein</fullName>
    </recommendedName>
</protein>
<dbReference type="Proteomes" id="UP000182054">
    <property type="component" value="Unassembled WGS sequence"/>
</dbReference>
<evidence type="ECO:0000313" key="2">
    <source>
        <dbReference type="EMBL" id="SFA62169.1"/>
    </source>
</evidence>
<dbReference type="RefSeq" id="WP_068366083.1">
    <property type="nucleotide sequence ID" value="NZ_FOJN01000021.1"/>
</dbReference>
<evidence type="ECO:0000313" key="3">
    <source>
        <dbReference type="Proteomes" id="UP000182054"/>
    </source>
</evidence>
<proteinExistence type="predicted"/>
<accession>A0A1I0UDM5</accession>
<gene>
    <name evidence="2" type="ORF">SAMN05444374_12129</name>
</gene>
<evidence type="ECO:0008006" key="4">
    <source>
        <dbReference type="Google" id="ProtNLM"/>
    </source>
</evidence>
<sequence>MTHTVRRATLALLTAGAAAGAVLVPGVAAAAPVRGPDLQVVRSNEPCSGTVVNRGDVVASGVRVQWAGLVFDNTGIGDIAPGGSARFGYIGCGISRSIPVFVIAYAGNGEAYPFDNVAQVNP</sequence>
<reference evidence="2 3" key="1">
    <citation type="submission" date="2016-10" db="EMBL/GenBank/DDBJ databases">
        <authorList>
            <person name="de Groot N.N."/>
        </authorList>
    </citation>
    <scope>NUCLEOTIDE SEQUENCE [LARGE SCALE GENOMIC DNA]</scope>
    <source>
        <strain evidence="2 3">DSM 44908</strain>
    </source>
</reference>
<dbReference type="GeneID" id="85487626"/>
<dbReference type="PROSITE" id="PS51318">
    <property type="entry name" value="TAT"/>
    <property type="match status" value="1"/>
</dbReference>
<keyword evidence="1" id="KW-0732">Signal</keyword>
<feature type="signal peptide" evidence="1">
    <location>
        <begin position="1"/>
        <end position="30"/>
    </location>
</feature>
<dbReference type="InterPro" id="IPR006311">
    <property type="entry name" value="TAT_signal"/>
</dbReference>
<feature type="chain" id="PRO_5010361124" description="MspA protein" evidence="1">
    <location>
        <begin position="31"/>
        <end position="122"/>
    </location>
</feature>
<dbReference type="AlphaFoldDB" id="A0A1I0UDM5"/>
<dbReference type="OrthoDB" id="9960545at2"/>
<name>A0A1I0UDM5_9NOCA</name>
<evidence type="ECO:0000256" key="1">
    <source>
        <dbReference type="SAM" id="SignalP"/>
    </source>
</evidence>